<evidence type="ECO:0000313" key="1">
    <source>
        <dbReference type="EMBL" id="PYE56468.1"/>
    </source>
</evidence>
<dbReference type="Proteomes" id="UP000248326">
    <property type="component" value="Unassembled WGS sequence"/>
</dbReference>
<organism evidence="1 2">
    <name type="scientific">Deinococcus yavapaiensis KR-236</name>
    <dbReference type="NCBI Taxonomy" id="694435"/>
    <lineage>
        <taxon>Bacteria</taxon>
        <taxon>Thermotogati</taxon>
        <taxon>Deinococcota</taxon>
        <taxon>Deinococci</taxon>
        <taxon>Deinococcales</taxon>
        <taxon>Deinococcaceae</taxon>
        <taxon>Deinococcus</taxon>
    </lineage>
</organism>
<sequence>MTLRWIDLYCGSDPHPRRFDRLETIESYLRRVERLSDEAIEAVTHHGEVAPPVARRPYRITMPAESP</sequence>
<name>A0A318SBP6_9DEIO</name>
<accession>A0A318SBP6</accession>
<dbReference type="EMBL" id="QJSX01000001">
    <property type="protein sequence ID" value="PYE56468.1"/>
    <property type="molecule type" value="Genomic_DNA"/>
</dbReference>
<proteinExistence type="predicted"/>
<dbReference type="OrthoDB" id="71938at2"/>
<dbReference type="AlphaFoldDB" id="A0A318SBP6"/>
<comment type="caution">
    <text evidence="1">The sequence shown here is derived from an EMBL/GenBank/DDBJ whole genome shotgun (WGS) entry which is preliminary data.</text>
</comment>
<reference evidence="1 2" key="1">
    <citation type="submission" date="2018-06" db="EMBL/GenBank/DDBJ databases">
        <title>Genomic Encyclopedia of Type Strains, Phase IV (KMG-IV): sequencing the most valuable type-strain genomes for metagenomic binning, comparative biology and taxonomic classification.</title>
        <authorList>
            <person name="Goeker M."/>
        </authorList>
    </citation>
    <scope>NUCLEOTIDE SEQUENCE [LARGE SCALE GENOMIC DNA]</scope>
    <source>
        <strain evidence="1 2">DSM 18048</strain>
    </source>
</reference>
<evidence type="ECO:0000313" key="2">
    <source>
        <dbReference type="Proteomes" id="UP000248326"/>
    </source>
</evidence>
<protein>
    <submittedName>
        <fullName evidence="1">Uncharacterized protein</fullName>
    </submittedName>
</protein>
<gene>
    <name evidence="1" type="ORF">DES52_101272</name>
</gene>
<keyword evidence="2" id="KW-1185">Reference proteome</keyword>
<dbReference type="RefSeq" id="WP_110884958.1">
    <property type="nucleotide sequence ID" value="NZ_QJSX01000001.1"/>
</dbReference>